<name>A0A154PLG0_DUFNO</name>
<sequence>HRNKRFMRETKHNSIGIQEIRNYNRSFIRNQSIISHKEMFHRLEYAADNCYDKTYALTCIDIIVYCPQLINVKSSLHGLTPFHRVCLHGHTCLITFMLGKGADASITAVTGENALCLAVHYFLNNPTKDDFSCLEILQNTGCGFGIKNRCYNVLLRMAVTNNHIKLMQWLILHKETPLNKIFRCSSMPPITYGYKFNN</sequence>
<evidence type="ECO:0000313" key="3">
    <source>
        <dbReference type="Proteomes" id="UP000076502"/>
    </source>
</evidence>
<dbReference type="Pfam" id="PF13606">
    <property type="entry name" value="Ank_3"/>
    <property type="match status" value="1"/>
</dbReference>
<dbReference type="InterPro" id="IPR002110">
    <property type="entry name" value="Ankyrin_rpt"/>
</dbReference>
<evidence type="ECO:0000313" key="2">
    <source>
        <dbReference type="EMBL" id="KZC12118.1"/>
    </source>
</evidence>
<dbReference type="PROSITE" id="PS50088">
    <property type="entry name" value="ANK_REPEAT"/>
    <property type="match status" value="1"/>
</dbReference>
<protein>
    <submittedName>
        <fullName evidence="2">Uncharacterized protein</fullName>
    </submittedName>
</protein>
<dbReference type="Gene3D" id="1.25.40.20">
    <property type="entry name" value="Ankyrin repeat-containing domain"/>
    <property type="match status" value="1"/>
</dbReference>
<dbReference type="PROSITE" id="PS50297">
    <property type="entry name" value="ANK_REP_REGION"/>
    <property type="match status" value="1"/>
</dbReference>
<feature type="repeat" description="ANK" evidence="1">
    <location>
        <begin position="77"/>
        <end position="109"/>
    </location>
</feature>
<reference evidence="2 3" key="1">
    <citation type="submission" date="2015-07" db="EMBL/GenBank/DDBJ databases">
        <title>The genome of Dufourea novaeangliae.</title>
        <authorList>
            <person name="Pan H."/>
            <person name="Kapheim K."/>
        </authorList>
    </citation>
    <scope>NUCLEOTIDE SEQUENCE [LARGE SCALE GENOMIC DNA]</scope>
    <source>
        <strain evidence="2">0120121106</strain>
        <tissue evidence="2">Whole body</tissue>
    </source>
</reference>
<organism evidence="2 3">
    <name type="scientific">Dufourea novaeangliae</name>
    <name type="common">Sweat bee</name>
    <dbReference type="NCBI Taxonomy" id="178035"/>
    <lineage>
        <taxon>Eukaryota</taxon>
        <taxon>Metazoa</taxon>
        <taxon>Ecdysozoa</taxon>
        <taxon>Arthropoda</taxon>
        <taxon>Hexapoda</taxon>
        <taxon>Insecta</taxon>
        <taxon>Pterygota</taxon>
        <taxon>Neoptera</taxon>
        <taxon>Endopterygota</taxon>
        <taxon>Hymenoptera</taxon>
        <taxon>Apocrita</taxon>
        <taxon>Aculeata</taxon>
        <taxon>Apoidea</taxon>
        <taxon>Anthophila</taxon>
        <taxon>Halictidae</taxon>
        <taxon>Rophitinae</taxon>
        <taxon>Dufourea</taxon>
    </lineage>
</organism>
<evidence type="ECO:0000256" key="1">
    <source>
        <dbReference type="PROSITE-ProRule" id="PRU00023"/>
    </source>
</evidence>
<proteinExistence type="predicted"/>
<keyword evidence="1" id="KW-0040">ANK repeat</keyword>
<feature type="non-terminal residue" evidence="2">
    <location>
        <position position="1"/>
    </location>
</feature>
<dbReference type="SUPFAM" id="SSF48403">
    <property type="entry name" value="Ankyrin repeat"/>
    <property type="match status" value="1"/>
</dbReference>
<dbReference type="SMART" id="SM00248">
    <property type="entry name" value="ANK"/>
    <property type="match status" value="3"/>
</dbReference>
<dbReference type="Proteomes" id="UP000076502">
    <property type="component" value="Unassembled WGS sequence"/>
</dbReference>
<dbReference type="AlphaFoldDB" id="A0A154PLG0"/>
<keyword evidence="3" id="KW-1185">Reference proteome</keyword>
<dbReference type="EMBL" id="KQ434938">
    <property type="protein sequence ID" value="KZC12118.1"/>
    <property type="molecule type" value="Genomic_DNA"/>
</dbReference>
<accession>A0A154PLG0</accession>
<dbReference type="InterPro" id="IPR036770">
    <property type="entry name" value="Ankyrin_rpt-contain_sf"/>
</dbReference>
<gene>
    <name evidence="2" type="ORF">WN55_03199</name>
</gene>